<feature type="transmembrane region" description="Helical" evidence="11">
    <location>
        <begin position="105"/>
        <end position="123"/>
    </location>
</feature>
<keyword evidence="18" id="KW-1185">Reference proteome</keyword>
<evidence type="ECO:0000259" key="13">
    <source>
        <dbReference type="Pfam" id="PF00662"/>
    </source>
</evidence>
<dbReference type="PANTHER" id="PTHR43373">
    <property type="entry name" value="NA(+)/H(+) ANTIPORTER SUBUNIT"/>
    <property type="match status" value="1"/>
</dbReference>
<dbReference type="InterPro" id="IPR042106">
    <property type="entry name" value="Nuo/plastoQ_OxRdtase_6_NuoJ"/>
</dbReference>
<dbReference type="Pfam" id="PF20501">
    <property type="entry name" value="MbhE"/>
    <property type="match status" value="1"/>
</dbReference>
<dbReference type="InterPro" id="IPR001750">
    <property type="entry name" value="ND/Mrp_TM"/>
</dbReference>
<evidence type="ECO:0000256" key="5">
    <source>
        <dbReference type="ARBA" id="ARBA00022692"/>
    </source>
</evidence>
<feature type="transmembrane region" description="Helical" evidence="11">
    <location>
        <begin position="563"/>
        <end position="584"/>
    </location>
</feature>
<feature type="region of interest" description="Disordered" evidence="10">
    <location>
        <begin position="969"/>
        <end position="1026"/>
    </location>
</feature>
<evidence type="ECO:0000256" key="1">
    <source>
        <dbReference type="ARBA" id="ARBA00004651"/>
    </source>
</evidence>
<feature type="transmembrane region" description="Helical" evidence="11">
    <location>
        <begin position="888"/>
        <end position="911"/>
    </location>
</feature>
<evidence type="ECO:0000256" key="7">
    <source>
        <dbReference type="ARBA" id="ARBA00023065"/>
    </source>
</evidence>
<evidence type="ECO:0000256" key="4">
    <source>
        <dbReference type="ARBA" id="ARBA00022475"/>
    </source>
</evidence>
<evidence type="ECO:0000256" key="11">
    <source>
        <dbReference type="SAM" id="Phobius"/>
    </source>
</evidence>
<comment type="subcellular location">
    <subcellularLocation>
        <location evidence="1">Cell membrane</location>
        <topology evidence="1">Multi-pass membrane protein</topology>
    </subcellularLocation>
    <subcellularLocation>
        <location evidence="9">Membrane</location>
        <topology evidence="9">Multi-pass membrane protein</topology>
    </subcellularLocation>
</comment>
<feature type="transmembrane region" description="Helical" evidence="11">
    <location>
        <begin position="646"/>
        <end position="665"/>
    </location>
</feature>
<keyword evidence="4" id="KW-1003">Cell membrane</keyword>
<reference evidence="17 18" key="1">
    <citation type="submission" date="2020-08" db="EMBL/GenBank/DDBJ databases">
        <title>Sequencing the genomes of 1000 actinobacteria strains.</title>
        <authorList>
            <person name="Klenk H.-P."/>
        </authorList>
    </citation>
    <scope>NUCLEOTIDE SEQUENCE [LARGE SCALE GENOMIC DNA]</scope>
    <source>
        <strain evidence="17 18">DSM 20419</strain>
    </source>
</reference>
<feature type="transmembrane region" description="Helical" evidence="11">
    <location>
        <begin position="857"/>
        <end position="876"/>
    </location>
</feature>
<feature type="transmembrane region" description="Helical" evidence="11">
    <location>
        <begin position="404"/>
        <end position="429"/>
    </location>
</feature>
<evidence type="ECO:0000313" key="17">
    <source>
        <dbReference type="EMBL" id="MBB2957439.1"/>
    </source>
</evidence>
<feature type="compositionally biased region" description="Acidic residues" evidence="10">
    <location>
        <begin position="1007"/>
        <end position="1026"/>
    </location>
</feature>
<feature type="transmembrane region" description="Helical" evidence="11">
    <location>
        <begin position="685"/>
        <end position="703"/>
    </location>
</feature>
<evidence type="ECO:0000259" key="15">
    <source>
        <dbReference type="Pfam" id="PF13244"/>
    </source>
</evidence>
<keyword evidence="7" id="KW-0406">Ion transport</keyword>
<evidence type="ECO:0000256" key="3">
    <source>
        <dbReference type="ARBA" id="ARBA00022449"/>
    </source>
</evidence>
<dbReference type="RefSeq" id="WP_183624201.1">
    <property type="nucleotide sequence ID" value="NZ_JACHWJ010000002.1"/>
</dbReference>
<feature type="transmembrane region" description="Helical" evidence="11">
    <location>
        <begin position="621"/>
        <end position="640"/>
    </location>
</feature>
<evidence type="ECO:0000256" key="8">
    <source>
        <dbReference type="ARBA" id="ARBA00023136"/>
    </source>
</evidence>
<dbReference type="GO" id="GO:0005886">
    <property type="term" value="C:plasma membrane"/>
    <property type="evidence" value="ECO:0007669"/>
    <property type="project" value="UniProtKB-SubCell"/>
</dbReference>
<feature type="transmembrane region" description="Helical" evidence="11">
    <location>
        <begin position="270"/>
        <end position="287"/>
    </location>
</feature>
<feature type="transmembrane region" description="Helical" evidence="11">
    <location>
        <begin position="450"/>
        <end position="479"/>
    </location>
</feature>
<dbReference type="NCBIfam" id="NF009284">
    <property type="entry name" value="PRK12644.1"/>
    <property type="match status" value="1"/>
</dbReference>
<evidence type="ECO:0000313" key="18">
    <source>
        <dbReference type="Proteomes" id="UP000545286"/>
    </source>
</evidence>
<dbReference type="GO" id="GO:0015297">
    <property type="term" value="F:antiporter activity"/>
    <property type="evidence" value="ECO:0007669"/>
    <property type="project" value="UniProtKB-KW"/>
</dbReference>
<evidence type="ECO:0000256" key="2">
    <source>
        <dbReference type="ARBA" id="ARBA00022448"/>
    </source>
</evidence>
<keyword evidence="5 9" id="KW-0812">Transmembrane</keyword>
<feature type="transmembrane region" description="Helical" evidence="11">
    <location>
        <begin position="364"/>
        <end position="384"/>
    </location>
</feature>
<feature type="transmembrane region" description="Helical" evidence="11">
    <location>
        <begin position="596"/>
        <end position="614"/>
    </location>
</feature>
<feature type="domain" description="Na+/H+ antiporter MnhB subunit-related protein" evidence="14">
    <location>
        <begin position="829"/>
        <end position="952"/>
    </location>
</feature>
<organism evidence="17 18">
    <name type="scientific">Pseudoclavibacter helvolus</name>
    <dbReference type="NCBI Taxonomy" id="255205"/>
    <lineage>
        <taxon>Bacteria</taxon>
        <taxon>Bacillati</taxon>
        <taxon>Actinomycetota</taxon>
        <taxon>Actinomycetes</taxon>
        <taxon>Micrococcales</taxon>
        <taxon>Microbacteriaceae</taxon>
        <taxon>Pseudoclavibacter</taxon>
    </lineage>
</organism>
<keyword evidence="6 11" id="KW-1133">Transmembrane helix</keyword>
<evidence type="ECO:0000256" key="6">
    <source>
        <dbReference type="ARBA" id="ARBA00022989"/>
    </source>
</evidence>
<dbReference type="PRINTS" id="PR01434">
    <property type="entry name" value="NADHDHGNASE5"/>
</dbReference>
<protein>
    <submittedName>
        <fullName evidence="17">Multicomponent Na+:H+ antiporter subunit A</fullName>
    </submittedName>
</protein>
<evidence type="ECO:0000259" key="12">
    <source>
        <dbReference type="Pfam" id="PF00361"/>
    </source>
</evidence>
<evidence type="ECO:0000256" key="10">
    <source>
        <dbReference type="SAM" id="MobiDB-lite"/>
    </source>
</evidence>
<feature type="transmembrane region" description="Helical" evidence="11">
    <location>
        <begin position="239"/>
        <end position="258"/>
    </location>
</feature>
<feature type="transmembrane region" description="Helical" evidence="11">
    <location>
        <begin position="319"/>
        <end position="343"/>
    </location>
</feature>
<evidence type="ECO:0000259" key="16">
    <source>
        <dbReference type="Pfam" id="PF20501"/>
    </source>
</evidence>
<dbReference type="AlphaFoldDB" id="A0A7W4YEE1"/>
<dbReference type="InterPro" id="IPR025383">
    <property type="entry name" value="MrpA_C/MbhD"/>
</dbReference>
<keyword evidence="3" id="KW-0050">Antiport</keyword>
<name>A0A7W4YEE1_9MICO</name>
<dbReference type="InterPro" id="IPR007182">
    <property type="entry name" value="MnhB"/>
</dbReference>
<sequence>MIAFLAIFIGTSILIPVLHRWLRNVTFLAAAAIPAAAFVWTALLGPRLLSGEVLTESVPWIPQIDIAIAMRMDVLAWIMTLIVTGIGALVLLYCGRYFKPDEPDLGRFAAVLLAFAGVMFGLVLADDIYLLFIFWEATSVLSFLLIGHYSSKRASRGAAMQALLVTTLGGLAMLVGLVMLHASTGTSLLSEIIANPPEFDGFTITAVMLVLAGAVTKSALAPFHFWLPAAMAAPTPVSAYLHAAAMVKAGIYLIARLAPGFAEMPGWREVLITIGVATMLIGGWRSLRQHDLKLILAYGTVSQLGLLTVVVAFGTRDAALAGLAMVIAHACFKAALFLIVGMIDHRTVTRDIRKLSGLAKAAPVLFWMTALAIAAMAGVPPMFTFVAKEAILTALLDAGEAGNVWGWIALVGVVLGTVFTVAYSARFLWGAFASKPDVERVRYVPEHLDFMFSPLVLVIASLGLGFASGLIDPVLAMYADTLPELEGVKPYHLALWHGFEPALFITIGTFILGGLLFVWRAPVARAQAKVPPLIESSRGYWTTMRVVDVIAARTTATTQRGSLPFYLASIFIMFVVASVFTLVTMDTPVPAFETEIRWQEIAIILIMILAAFFVTSSEKRFQGVILVGVTGYGMAGLFALSGAPDLAITQALIETITLVVFVLVLRRLPARHGKALKNPPSWLRWLIGGSVGIVLAVVAWISLASRQAIPDSVFFPEFAYKGGHGSNIVNVTLVDIRGWDTMGELSVLIAAATGVASLVYLNNRGRSRVDAARGPRFLRASRPVTEPIDLAAVSAAGQKLGKADKLQGEHRKVWLIAGKSLAPNNRSIILEVVVRLVFHALLIASLFLLFTGHNTPGGGFAGGAVASLALAARYLAGGRAELDEAVKVDAGRLLGIGFLLATLTALVPIFFGQAPFTSSWIDQDIPGIGQFVFVTSTVFDIGVYLIVIALVIDILRSLGSEIDLQIEQDASPDSDTSAAEHDGLQGENAEGGETGFNTGALARVNEEVETDQNDIEPVESEEVTRS</sequence>
<proteinExistence type="predicted"/>
<dbReference type="EMBL" id="JACHWJ010000002">
    <property type="protein sequence ID" value="MBB2957439.1"/>
    <property type="molecule type" value="Genomic_DNA"/>
</dbReference>
<evidence type="ECO:0000259" key="14">
    <source>
        <dbReference type="Pfam" id="PF04039"/>
    </source>
</evidence>
<feature type="transmembrane region" description="Helical" evidence="11">
    <location>
        <begin position="74"/>
        <end position="93"/>
    </location>
</feature>
<dbReference type="Pfam" id="PF13244">
    <property type="entry name" value="MbhD"/>
    <property type="match status" value="1"/>
</dbReference>
<feature type="transmembrane region" description="Helical" evidence="11">
    <location>
        <begin position="499"/>
        <end position="519"/>
    </location>
</feature>
<feature type="transmembrane region" description="Helical" evidence="11">
    <location>
        <begin position="162"/>
        <end position="182"/>
    </location>
</feature>
<dbReference type="Pfam" id="PF00361">
    <property type="entry name" value="Proton_antipo_M"/>
    <property type="match status" value="1"/>
</dbReference>
<feature type="transmembrane region" description="Helical" evidence="11">
    <location>
        <begin position="931"/>
        <end position="952"/>
    </location>
</feature>
<comment type="caution">
    <text evidence="17">The sequence shown here is derived from an EMBL/GenBank/DDBJ whole genome shotgun (WGS) entry which is preliminary data.</text>
</comment>
<feature type="transmembrane region" description="Helical" evidence="11">
    <location>
        <begin position="202"/>
        <end position="227"/>
    </location>
</feature>
<evidence type="ECO:0000256" key="9">
    <source>
        <dbReference type="RuleBase" id="RU000320"/>
    </source>
</evidence>
<feature type="domain" description="MrpA C-terminal/MbhE" evidence="16">
    <location>
        <begin position="690"/>
        <end position="759"/>
    </location>
</feature>
<dbReference type="Pfam" id="PF00662">
    <property type="entry name" value="Proton_antipo_N"/>
    <property type="match status" value="1"/>
</dbReference>
<feature type="domain" description="NADH-Ubiquinone oxidoreductase (complex I) chain 5 N-terminal" evidence="13">
    <location>
        <begin position="63"/>
        <end position="108"/>
    </location>
</feature>
<feature type="transmembrane region" description="Helical" evidence="11">
    <location>
        <begin position="129"/>
        <end position="150"/>
    </location>
</feature>
<feature type="transmembrane region" description="Helical" evidence="11">
    <location>
        <begin position="745"/>
        <end position="763"/>
    </location>
</feature>
<dbReference type="PANTHER" id="PTHR43373:SF1">
    <property type="entry name" value="NA(+)_H(+) ANTIPORTER SUBUNIT A"/>
    <property type="match status" value="1"/>
</dbReference>
<keyword evidence="2" id="KW-0813">Transport</keyword>
<dbReference type="GO" id="GO:0006811">
    <property type="term" value="P:monoatomic ion transport"/>
    <property type="evidence" value="ECO:0007669"/>
    <property type="project" value="UniProtKB-KW"/>
</dbReference>
<feature type="transmembrane region" description="Helical" evidence="11">
    <location>
        <begin position="294"/>
        <end position="313"/>
    </location>
</feature>
<dbReference type="Gene3D" id="1.20.120.1200">
    <property type="entry name" value="NADH-ubiquinone/plastoquinone oxidoreductase chain 6, subunit NuoJ"/>
    <property type="match status" value="1"/>
</dbReference>
<feature type="domain" description="MrpA C-terminal/MbhD" evidence="15">
    <location>
        <begin position="605"/>
        <end position="669"/>
    </location>
</feature>
<dbReference type="InterPro" id="IPR046806">
    <property type="entry name" value="MrpA_C/MbhE"/>
</dbReference>
<feature type="transmembrane region" description="Helical" evidence="11">
    <location>
        <begin position="21"/>
        <end position="43"/>
    </location>
</feature>
<dbReference type="Proteomes" id="UP000545286">
    <property type="component" value="Unassembled WGS sequence"/>
</dbReference>
<feature type="domain" description="NADH:quinone oxidoreductase/Mrp antiporter transmembrane" evidence="12">
    <location>
        <begin position="125"/>
        <end position="410"/>
    </location>
</feature>
<dbReference type="PRINTS" id="PR01435">
    <property type="entry name" value="NPOXDRDTASE5"/>
</dbReference>
<dbReference type="InterPro" id="IPR050616">
    <property type="entry name" value="CPA3_Na-H_Antiporter_A"/>
</dbReference>
<accession>A0A7W4YEE1</accession>
<dbReference type="Pfam" id="PF04039">
    <property type="entry name" value="MnhB"/>
    <property type="match status" value="1"/>
</dbReference>
<dbReference type="InterPro" id="IPR001516">
    <property type="entry name" value="Proton_antipo_N"/>
</dbReference>
<gene>
    <name evidence="17" type="ORF">FHX72_001576</name>
</gene>
<feature type="transmembrane region" description="Helical" evidence="11">
    <location>
        <begin position="828"/>
        <end position="851"/>
    </location>
</feature>
<keyword evidence="8 11" id="KW-0472">Membrane</keyword>